<feature type="coiled-coil region" evidence="1">
    <location>
        <begin position="526"/>
        <end position="553"/>
    </location>
</feature>
<gene>
    <name evidence="3" type="ORF">MC7420_2927</name>
</gene>
<name>B4VJU3_9CYAN</name>
<dbReference type="RefSeq" id="WP_006098864.1">
    <property type="nucleotide sequence ID" value="NZ_DS989843.1"/>
</dbReference>
<feature type="domain" description="Dynamin N-terminal" evidence="2">
    <location>
        <begin position="46"/>
        <end position="204"/>
    </location>
</feature>
<dbReference type="Proteomes" id="UP000003835">
    <property type="component" value="Unassembled WGS sequence"/>
</dbReference>
<dbReference type="STRING" id="118168.MC7420_2927"/>
<dbReference type="InterPro" id="IPR027417">
    <property type="entry name" value="P-loop_NTPase"/>
</dbReference>
<dbReference type="OrthoDB" id="5477114at2"/>
<dbReference type="EMBL" id="DS989843">
    <property type="protein sequence ID" value="EDX77603.1"/>
    <property type="molecule type" value="Genomic_DNA"/>
</dbReference>
<dbReference type="SUPFAM" id="SSF52540">
    <property type="entry name" value="P-loop containing nucleoside triphosphate hydrolases"/>
    <property type="match status" value="1"/>
</dbReference>
<dbReference type="HOGENOM" id="CLU_022169_0_0_3"/>
<dbReference type="PANTHER" id="PTHR43681:SF1">
    <property type="entry name" value="SARCALUMENIN"/>
    <property type="match status" value="1"/>
</dbReference>
<keyword evidence="4" id="KW-1185">Reference proteome</keyword>
<dbReference type="PANTHER" id="PTHR43681">
    <property type="entry name" value="TRANSMEMBRANE GTPASE FZO"/>
    <property type="match status" value="1"/>
</dbReference>
<evidence type="ECO:0000313" key="4">
    <source>
        <dbReference type="Proteomes" id="UP000003835"/>
    </source>
</evidence>
<organism evidence="3 4">
    <name type="scientific">Coleofasciculus chthonoplastes PCC 7420</name>
    <dbReference type="NCBI Taxonomy" id="118168"/>
    <lineage>
        <taxon>Bacteria</taxon>
        <taxon>Bacillati</taxon>
        <taxon>Cyanobacteriota</taxon>
        <taxon>Cyanophyceae</taxon>
        <taxon>Coleofasciculales</taxon>
        <taxon>Coleofasciculaceae</taxon>
        <taxon>Coleofasciculus</taxon>
    </lineage>
</organism>
<reference evidence="3 4" key="1">
    <citation type="submission" date="2008-07" db="EMBL/GenBank/DDBJ databases">
        <authorList>
            <person name="Tandeau de Marsac N."/>
            <person name="Ferriera S."/>
            <person name="Johnson J."/>
            <person name="Kravitz S."/>
            <person name="Beeson K."/>
            <person name="Sutton G."/>
            <person name="Rogers Y.-H."/>
            <person name="Friedman R."/>
            <person name="Frazier M."/>
            <person name="Venter J.C."/>
        </authorList>
    </citation>
    <scope>NUCLEOTIDE SEQUENCE [LARGE SCALE GENOMIC DNA]</scope>
    <source>
        <strain evidence="3 4">PCC 7420</strain>
    </source>
</reference>
<dbReference type="CDD" id="cd09912">
    <property type="entry name" value="DLP_2"/>
    <property type="match status" value="1"/>
</dbReference>
<evidence type="ECO:0000313" key="3">
    <source>
        <dbReference type="EMBL" id="EDX77603.1"/>
    </source>
</evidence>
<dbReference type="AlphaFoldDB" id="B4VJU3"/>
<dbReference type="Gene3D" id="3.40.50.300">
    <property type="entry name" value="P-loop containing nucleotide triphosphate hydrolases"/>
    <property type="match status" value="1"/>
</dbReference>
<dbReference type="InterPro" id="IPR045063">
    <property type="entry name" value="Dynamin_N"/>
</dbReference>
<proteinExistence type="predicted"/>
<evidence type="ECO:0000259" key="2">
    <source>
        <dbReference type="Pfam" id="PF00350"/>
    </source>
</evidence>
<dbReference type="eggNOG" id="COG0699">
    <property type="taxonomic scope" value="Bacteria"/>
</dbReference>
<protein>
    <submittedName>
        <fullName evidence="3">Dynamin family protein</fullName>
    </submittedName>
</protein>
<dbReference type="Pfam" id="PF00350">
    <property type="entry name" value="Dynamin_N"/>
    <property type="match status" value="1"/>
</dbReference>
<accession>B4VJU3</accession>
<sequence>MEQDVFRELANTLRSAIGLLDGEQNAQLRQDAIALCDYLENPIFRIAVFGPFNYGKSTLLNALLGKRTLPIDLIPTTGAAIHIGYGNELHTRITLSNGQQISENGTDVLKQFAILDDQRRMREDVTNVEVFCPHPFLKTGVELLDLPGTDDRKAQDALVRDQLLSADLIVQVLDGRKLMTLGEREHLRDWLLDRGINTVIFVVNFLNLLEPDEQKQVYNRLLFVAESFRSQLPNNISNIYRVDALPALRYRLKGDTAAAQTTGLDMFESALQSIVATRHESLAFRFPRVQAIASQIQQAATVKVQAVSAEITVAEQKHQTKLEIKQKAQNLIKKGFAASVSDFQGWLYLPKLLERYQSELVTALQQGTFNLWEQGGFKEAIQNHQQGIVKWVHQASEFFDRQPPPDLTIPFPKPPEVKLPEPPPQAKGTKGVTPVAIATGLGWVFGGPVGAAVAGGATYLLNKTPSDSAPPKSSTSYIEQVTQAYTDAATEYLTCFSREAVSALEAYMKLAETVINVNLTNEPLKLTIEHHQLQLLQNVLANLEQELERVRLALN</sequence>
<evidence type="ECO:0000256" key="1">
    <source>
        <dbReference type="SAM" id="Coils"/>
    </source>
</evidence>
<dbReference type="InterPro" id="IPR051943">
    <property type="entry name" value="TRAFAC_Dynamin-like_GTPase"/>
</dbReference>
<keyword evidence="1" id="KW-0175">Coiled coil</keyword>